<dbReference type="AlphaFoldDB" id="A0A8A4TNP2"/>
<dbReference type="Pfam" id="PF19671">
    <property type="entry name" value="DUF6174"/>
    <property type="match status" value="1"/>
</dbReference>
<evidence type="ECO:0000256" key="1">
    <source>
        <dbReference type="SAM" id="SignalP"/>
    </source>
</evidence>
<organism evidence="2 3">
    <name type="scientific">Sulfidibacter corallicola</name>
    <dbReference type="NCBI Taxonomy" id="2818388"/>
    <lineage>
        <taxon>Bacteria</taxon>
        <taxon>Pseudomonadati</taxon>
        <taxon>Acidobacteriota</taxon>
        <taxon>Holophagae</taxon>
        <taxon>Acanthopleuribacterales</taxon>
        <taxon>Acanthopleuribacteraceae</taxon>
        <taxon>Sulfidibacter</taxon>
    </lineage>
</organism>
<feature type="signal peptide" evidence="1">
    <location>
        <begin position="1"/>
        <end position="23"/>
    </location>
</feature>
<dbReference type="Proteomes" id="UP000663929">
    <property type="component" value="Chromosome"/>
</dbReference>
<proteinExistence type="predicted"/>
<evidence type="ECO:0000313" key="3">
    <source>
        <dbReference type="Proteomes" id="UP000663929"/>
    </source>
</evidence>
<sequence length="365" mass="40745">MNTTPFRRFLLLAGLMASIPAWSASQIYIPHVPAPGGGFGAELILENQTTNEQTAWLRVWTAKGTLLSEFHADLDPQEIRVVKAETWNETGEAGYLTMEQSHQITAGLAYLHGPEQERVAFQPAITEPARVWRFYTGDWSRVVDAMVIVGNLCNTLEIRARQFDAEGSPIGDDPLTFSVEPGNKFTYVMGNDFENIPGGFIEFAANQSVYAMGLRASRDNLSLIAANQAIAVSDDLAARQQLSQARIRWNGTGTNLDYSFRLEKSCFCAIFDVEIAVRNGRIATVTNRLDEDPFPDERLHELFTIDQLFDLVEKTLAEAPDDYRFEYDQTSGFPTGITIDPLICGVDDAKYYGVSEFRALRTTED</sequence>
<dbReference type="RefSeq" id="WP_237381303.1">
    <property type="nucleotide sequence ID" value="NZ_CP071793.1"/>
</dbReference>
<dbReference type="KEGG" id="scor:J3U87_01765"/>
<name>A0A8A4TNP2_SULCO</name>
<accession>A0A8A4TNP2</accession>
<feature type="chain" id="PRO_5035235938" evidence="1">
    <location>
        <begin position="24"/>
        <end position="365"/>
    </location>
</feature>
<keyword evidence="3" id="KW-1185">Reference proteome</keyword>
<gene>
    <name evidence="2" type="ORF">J3U87_01765</name>
</gene>
<protein>
    <submittedName>
        <fullName evidence="2">Uncharacterized protein</fullName>
    </submittedName>
</protein>
<dbReference type="InterPro" id="IPR046172">
    <property type="entry name" value="DUF6174"/>
</dbReference>
<reference evidence="2" key="1">
    <citation type="submission" date="2021-03" db="EMBL/GenBank/DDBJ databases">
        <title>Acanthopleuribacteraceae sp. M133.</title>
        <authorList>
            <person name="Wang G."/>
        </authorList>
    </citation>
    <scope>NUCLEOTIDE SEQUENCE</scope>
    <source>
        <strain evidence="2">M133</strain>
    </source>
</reference>
<dbReference type="EMBL" id="CP071793">
    <property type="protein sequence ID" value="QTD51170.1"/>
    <property type="molecule type" value="Genomic_DNA"/>
</dbReference>
<keyword evidence="1" id="KW-0732">Signal</keyword>
<evidence type="ECO:0000313" key="2">
    <source>
        <dbReference type="EMBL" id="QTD51170.1"/>
    </source>
</evidence>